<keyword evidence="5 9" id="KW-0067">ATP-binding</keyword>
<comment type="subcellular location">
    <subcellularLocation>
        <location evidence="1">Cytoplasm</location>
        <location evidence="1">Cytoskeleton</location>
    </subcellularLocation>
</comment>
<evidence type="ECO:0000256" key="3">
    <source>
        <dbReference type="ARBA" id="ARBA00022701"/>
    </source>
</evidence>
<dbReference type="OrthoDB" id="3176171at2759"/>
<evidence type="ECO:0000313" key="13">
    <source>
        <dbReference type="EMBL" id="OEU19822.1"/>
    </source>
</evidence>
<keyword evidence="14" id="KW-1185">Reference proteome</keyword>
<keyword evidence="6 9" id="KW-0505">Motor protein</keyword>
<evidence type="ECO:0000256" key="2">
    <source>
        <dbReference type="ARBA" id="ARBA00022490"/>
    </source>
</evidence>
<dbReference type="SMART" id="SM00129">
    <property type="entry name" value="KISc"/>
    <property type="match status" value="1"/>
</dbReference>
<keyword evidence="2" id="KW-0963">Cytoplasm</keyword>
<evidence type="ECO:0000256" key="1">
    <source>
        <dbReference type="ARBA" id="ARBA00004245"/>
    </source>
</evidence>
<dbReference type="SUPFAM" id="SSF52540">
    <property type="entry name" value="P-loop containing nucleoside triphosphate hydrolases"/>
    <property type="match status" value="1"/>
</dbReference>
<dbReference type="PRINTS" id="PR00380">
    <property type="entry name" value="KINESINHEAVY"/>
</dbReference>
<evidence type="ECO:0000313" key="14">
    <source>
        <dbReference type="Proteomes" id="UP000095751"/>
    </source>
</evidence>
<evidence type="ECO:0000256" key="10">
    <source>
        <dbReference type="RuleBase" id="RU000394"/>
    </source>
</evidence>
<comment type="similarity">
    <text evidence="8">Belongs to the TRAFAC class myosin-kinesin ATPase superfamily. Kinesin family. KIN-13 subfamily.</text>
</comment>
<dbReference type="GO" id="GO:0003777">
    <property type="term" value="F:microtubule motor activity"/>
    <property type="evidence" value="ECO:0007669"/>
    <property type="project" value="InterPro"/>
</dbReference>
<evidence type="ECO:0000256" key="5">
    <source>
        <dbReference type="ARBA" id="ARBA00022840"/>
    </source>
</evidence>
<dbReference type="PANTHER" id="PTHR47971:SF8">
    <property type="entry name" value="KINESIN-LIKE PROTEIN"/>
    <property type="match status" value="1"/>
</dbReference>
<dbReference type="KEGG" id="fcy:FRACYDRAFT_260117"/>
<protein>
    <recommendedName>
        <fullName evidence="10">Kinesin-like protein</fullName>
    </recommendedName>
</protein>
<dbReference type="Gene3D" id="3.40.850.10">
    <property type="entry name" value="Kinesin motor domain"/>
    <property type="match status" value="1"/>
</dbReference>
<name>A0A1E7FNT3_9STRA</name>
<dbReference type="GO" id="GO:0007018">
    <property type="term" value="P:microtubule-based movement"/>
    <property type="evidence" value="ECO:0007669"/>
    <property type="project" value="InterPro"/>
</dbReference>
<feature type="region of interest" description="Disordered" evidence="11">
    <location>
        <begin position="1"/>
        <end position="57"/>
    </location>
</feature>
<dbReference type="PROSITE" id="PS00411">
    <property type="entry name" value="KINESIN_MOTOR_1"/>
    <property type="match status" value="1"/>
</dbReference>
<dbReference type="GO" id="GO:0005524">
    <property type="term" value="F:ATP binding"/>
    <property type="evidence" value="ECO:0007669"/>
    <property type="project" value="UniProtKB-UniRule"/>
</dbReference>
<evidence type="ECO:0000256" key="11">
    <source>
        <dbReference type="SAM" id="MobiDB-lite"/>
    </source>
</evidence>
<evidence type="ECO:0000259" key="12">
    <source>
        <dbReference type="PROSITE" id="PS50067"/>
    </source>
</evidence>
<dbReference type="AlphaFoldDB" id="A0A1E7FNT3"/>
<proteinExistence type="inferred from homology"/>
<keyword evidence="4 9" id="KW-0547">Nucleotide-binding</keyword>
<dbReference type="FunFam" id="3.40.850.10:FF:000012">
    <property type="entry name" value="Kinesin-like protein"/>
    <property type="match status" value="1"/>
</dbReference>
<evidence type="ECO:0000256" key="8">
    <source>
        <dbReference type="ARBA" id="ARBA00061030"/>
    </source>
</evidence>
<feature type="region of interest" description="Disordered" evidence="11">
    <location>
        <begin position="319"/>
        <end position="338"/>
    </location>
</feature>
<feature type="compositionally biased region" description="Basic and acidic residues" evidence="11">
    <location>
        <begin position="321"/>
        <end position="336"/>
    </location>
</feature>
<dbReference type="EMBL" id="KV784355">
    <property type="protein sequence ID" value="OEU19822.1"/>
    <property type="molecule type" value="Genomic_DNA"/>
</dbReference>
<feature type="domain" description="Kinesin motor" evidence="12">
    <location>
        <begin position="93"/>
        <end position="410"/>
    </location>
</feature>
<sequence length="634" mass="71661">MNPSSSSSSNRRKSTVSNKTDATRARIERMEVEREERRKEMTQKKQSRKAESAKLLAAGNPGDVDFIGMVEEWRAEQASKQIKSNKKSSTNSNIVVAVRKRPMSEKERKKLDHDSVSCYHPKVWIHSAKFKVDGITKYLTHTGFQLDHAFGEESTTDQIYLATTMPLVDHVIHTKGRATVFCYGQTGSGKTHTMSGIQQILAHDLYEELKDHGANTEIKLAFFELYGGFIQDLLHDRKRCKLLEDGKGEVNITGLQEVSAPTADSFLQVIENGHSQRTTRTTEANDTSSRSHAICQVFLRDSDSGKLKGKLTLVDLAGSERGSDTKSHNSQRRSESAEINTSLLSLKECIRALGQKNAHVPYRGSKLTLILKDCFSPDSKTTMIAMVSPGASATDHSLNTLRYADRIKEQRITSSTKKTERGGSKVNVCVEPSQQRLTRIAAALDWVRNTQTYSEQITNPLNCVSSEQGIHLNQTQTHSTERLFERDQIETVDYKAHDGILEEEIEQEVQEVEEVETPKCANLKKSPPSREEEAEMRKTVQVLFELEESLLDQHITNIKDNAEMLRQEDALLQKIEQVSEPTDDEMDNYAIQLADFLDRKEALIMSLQTKLDDYKIYSAREQQLAEEMNRLEAF</sequence>
<keyword evidence="7" id="KW-0206">Cytoskeleton</keyword>
<dbReference type="GO" id="GO:0007019">
    <property type="term" value="P:microtubule depolymerization"/>
    <property type="evidence" value="ECO:0007669"/>
    <property type="project" value="TreeGrafter"/>
</dbReference>
<dbReference type="CDD" id="cd01367">
    <property type="entry name" value="KISc_KIF2_like"/>
    <property type="match status" value="1"/>
</dbReference>
<accession>A0A1E7FNT3</accession>
<dbReference type="GO" id="GO:0008017">
    <property type="term" value="F:microtubule binding"/>
    <property type="evidence" value="ECO:0007669"/>
    <property type="project" value="InterPro"/>
</dbReference>
<gene>
    <name evidence="13" type="ORF">FRACYDRAFT_260117</name>
</gene>
<organism evidence="13 14">
    <name type="scientific">Fragilariopsis cylindrus CCMP1102</name>
    <dbReference type="NCBI Taxonomy" id="635003"/>
    <lineage>
        <taxon>Eukaryota</taxon>
        <taxon>Sar</taxon>
        <taxon>Stramenopiles</taxon>
        <taxon>Ochrophyta</taxon>
        <taxon>Bacillariophyta</taxon>
        <taxon>Bacillariophyceae</taxon>
        <taxon>Bacillariophycidae</taxon>
        <taxon>Bacillariales</taxon>
        <taxon>Bacillariaceae</taxon>
        <taxon>Fragilariopsis</taxon>
    </lineage>
</organism>
<keyword evidence="3 10" id="KW-0493">Microtubule</keyword>
<feature type="compositionally biased region" description="Basic and acidic residues" evidence="11">
    <location>
        <begin position="21"/>
        <end position="52"/>
    </location>
</feature>
<evidence type="ECO:0000256" key="4">
    <source>
        <dbReference type="ARBA" id="ARBA00022741"/>
    </source>
</evidence>
<dbReference type="InterPro" id="IPR027417">
    <property type="entry name" value="P-loop_NTPase"/>
</dbReference>
<evidence type="ECO:0000256" key="6">
    <source>
        <dbReference type="ARBA" id="ARBA00023175"/>
    </source>
</evidence>
<dbReference type="PANTHER" id="PTHR47971">
    <property type="entry name" value="KINESIN-RELATED PROTEIN 6"/>
    <property type="match status" value="1"/>
</dbReference>
<dbReference type="PROSITE" id="PS50067">
    <property type="entry name" value="KINESIN_MOTOR_2"/>
    <property type="match status" value="1"/>
</dbReference>
<feature type="compositionally biased region" description="Low complexity" evidence="11">
    <location>
        <begin position="1"/>
        <end position="19"/>
    </location>
</feature>
<feature type="binding site" evidence="9">
    <location>
        <begin position="184"/>
        <end position="191"/>
    </location>
    <ligand>
        <name>ATP</name>
        <dbReference type="ChEBI" id="CHEBI:30616"/>
    </ligand>
</feature>
<dbReference type="InterPro" id="IPR001752">
    <property type="entry name" value="Kinesin_motor_dom"/>
</dbReference>
<dbReference type="Pfam" id="PF00225">
    <property type="entry name" value="Kinesin"/>
    <property type="match status" value="1"/>
</dbReference>
<dbReference type="InterPro" id="IPR027640">
    <property type="entry name" value="Kinesin-like_fam"/>
</dbReference>
<evidence type="ECO:0000256" key="7">
    <source>
        <dbReference type="ARBA" id="ARBA00023212"/>
    </source>
</evidence>
<dbReference type="InParanoid" id="A0A1E7FNT3"/>
<dbReference type="Proteomes" id="UP000095751">
    <property type="component" value="Unassembled WGS sequence"/>
</dbReference>
<dbReference type="InterPro" id="IPR036961">
    <property type="entry name" value="Kinesin_motor_dom_sf"/>
</dbReference>
<evidence type="ECO:0000256" key="9">
    <source>
        <dbReference type="PROSITE-ProRule" id="PRU00283"/>
    </source>
</evidence>
<reference evidence="13 14" key="1">
    <citation type="submission" date="2016-09" db="EMBL/GenBank/DDBJ databases">
        <title>Extensive genetic diversity and differential bi-allelic expression allows diatom success in the polar Southern Ocean.</title>
        <authorList>
            <consortium name="DOE Joint Genome Institute"/>
            <person name="Mock T."/>
            <person name="Otillar R.P."/>
            <person name="Strauss J."/>
            <person name="Dupont C."/>
            <person name="Frickenhaus S."/>
            <person name="Maumus F."/>
            <person name="Mcmullan M."/>
            <person name="Sanges R."/>
            <person name="Schmutz J."/>
            <person name="Toseland A."/>
            <person name="Valas R."/>
            <person name="Veluchamy A."/>
            <person name="Ward B.J."/>
            <person name="Allen A."/>
            <person name="Barry K."/>
            <person name="Falciatore A."/>
            <person name="Ferrante M."/>
            <person name="Fortunato A.E."/>
            <person name="Gloeckner G."/>
            <person name="Gruber A."/>
            <person name="Hipkin R."/>
            <person name="Janech M."/>
            <person name="Kroth P."/>
            <person name="Leese F."/>
            <person name="Lindquist E."/>
            <person name="Lyon B.R."/>
            <person name="Martin J."/>
            <person name="Mayer C."/>
            <person name="Parker M."/>
            <person name="Quesneville H."/>
            <person name="Raymond J."/>
            <person name="Uhlig C."/>
            <person name="Valentin K.U."/>
            <person name="Worden A.Z."/>
            <person name="Armbrust E.V."/>
            <person name="Bowler C."/>
            <person name="Green B."/>
            <person name="Moulton V."/>
            <person name="Van Oosterhout C."/>
            <person name="Grigoriev I."/>
        </authorList>
    </citation>
    <scope>NUCLEOTIDE SEQUENCE [LARGE SCALE GENOMIC DNA]</scope>
    <source>
        <strain evidence="13 14">CCMP1102</strain>
    </source>
</reference>
<dbReference type="GO" id="GO:0005874">
    <property type="term" value="C:microtubule"/>
    <property type="evidence" value="ECO:0007669"/>
    <property type="project" value="UniProtKB-KW"/>
</dbReference>
<dbReference type="InterPro" id="IPR019821">
    <property type="entry name" value="Kinesin_motor_CS"/>
</dbReference>